<dbReference type="EMBL" id="BAABFA010000005">
    <property type="protein sequence ID" value="GAA4461453.1"/>
    <property type="molecule type" value="Genomic_DNA"/>
</dbReference>
<dbReference type="RefSeq" id="WP_345078368.1">
    <property type="nucleotide sequence ID" value="NZ_BAABFA010000005.1"/>
</dbReference>
<dbReference type="SUPFAM" id="SSF56935">
    <property type="entry name" value="Porins"/>
    <property type="match status" value="1"/>
</dbReference>
<evidence type="ECO:0000313" key="5">
    <source>
        <dbReference type="EMBL" id="GAA4461453.1"/>
    </source>
</evidence>
<dbReference type="Gene3D" id="2.40.170.20">
    <property type="entry name" value="TonB-dependent receptor, beta-barrel domain"/>
    <property type="match status" value="1"/>
</dbReference>
<sequence length="790" mass="87641">MHTLKHFILFLVLLLATGVHAQTTQNITGRVFDEASKQPLTGAVIVLLNSATTTGAVSDADGNFLLPGVPLGRQTLKVSYTGYEDRIMNDVLVTAGKEVNLNINMQEALHTLADVKVTYNKNRDKTRTNNDMSQVSARSFNVDETKRYAGALGDPSRMAANFAGVVSGNDSRNDIVVRGNSPTGMLWQLEGLNIPNPNHYGSLSTTGGPISMLNNNNIDKSDFLTSAFPAQYGNAVAGVFDMKLRDGNRNKKEFVAQIGFNGFELGAEGPLGKNKRTSYVANYRYSTLGVFQKMGINFGAGSAVPLYQDLNFKVVSNISKRSKVTFFGVSGNSRIDFMGKDVDTTKAEQYSGDPYSNERNKFGMSVTGLAYEYQLSEKTSTKLTLGYGYTMQKYVVDSLSPDDLRAIPDQDGKFTTSKLSGVWTVTHKMNAKNNMQAGLTYDHLGFDLVNTDILPDGTKAPYIDRSGSYGLAQGFVQWKHRFSDKLSSVAGVHGQYVTFNSTIAAEPRASLRYALGKRQAVSVGYGMHHQAQNVYTYFYETRNANGVFLTNKDLGLTRSHHSVVTYDWNINDNLRVKAEGYYQILGNVPVEQRSSSFSLLNTGADFGYTDVDSLVNKGKGKNYGAELTVERFFNKGYYFLVTGSLFNSSYRGSDGIERNTAFNTGHVLNVLAGKEFKVGKGNVLALNLKLTSVGGRYFTPVDQVRSQQEGHTVYMDNIAFSQKQPDYFRTDLRVSYRKEYRKSTLELAVDLQNLTNHQNILERYYDVKANKTVTVYQQSFFPIPTIRYTF</sequence>
<feature type="signal peptide" evidence="4">
    <location>
        <begin position="1"/>
        <end position="21"/>
    </location>
</feature>
<name>A0ABP8N522_9BACT</name>
<accession>A0ABP8N522</accession>
<dbReference type="Pfam" id="PF13620">
    <property type="entry name" value="CarboxypepD_reg"/>
    <property type="match status" value="1"/>
</dbReference>
<dbReference type="InterPro" id="IPR008969">
    <property type="entry name" value="CarboxyPept-like_regulatory"/>
</dbReference>
<proteinExistence type="predicted"/>
<evidence type="ECO:0000256" key="1">
    <source>
        <dbReference type="ARBA" id="ARBA00004442"/>
    </source>
</evidence>
<keyword evidence="6" id="KW-1185">Reference proteome</keyword>
<evidence type="ECO:0000256" key="2">
    <source>
        <dbReference type="ARBA" id="ARBA00023136"/>
    </source>
</evidence>
<dbReference type="SUPFAM" id="SSF49464">
    <property type="entry name" value="Carboxypeptidase regulatory domain-like"/>
    <property type="match status" value="1"/>
</dbReference>
<dbReference type="InterPro" id="IPR037066">
    <property type="entry name" value="Plug_dom_sf"/>
</dbReference>
<protein>
    <submittedName>
        <fullName evidence="5">Carboxypeptidase-like regulatory domain-containing protein</fullName>
    </submittedName>
</protein>
<keyword evidence="2" id="KW-0472">Membrane</keyword>
<reference evidence="6" key="1">
    <citation type="journal article" date="2019" name="Int. J. Syst. Evol. Microbiol.">
        <title>The Global Catalogue of Microorganisms (GCM) 10K type strain sequencing project: providing services to taxonomists for standard genome sequencing and annotation.</title>
        <authorList>
            <consortium name="The Broad Institute Genomics Platform"/>
            <consortium name="The Broad Institute Genome Sequencing Center for Infectious Disease"/>
            <person name="Wu L."/>
            <person name="Ma J."/>
        </authorList>
    </citation>
    <scope>NUCLEOTIDE SEQUENCE [LARGE SCALE GENOMIC DNA]</scope>
    <source>
        <strain evidence="6">JCM 32105</strain>
    </source>
</reference>
<feature type="chain" id="PRO_5045746037" evidence="4">
    <location>
        <begin position="22"/>
        <end position="790"/>
    </location>
</feature>
<dbReference type="Gene3D" id="2.170.130.10">
    <property type="entry name" value="TonB-dependent receptor, plug domain"/>
    <property type="match status" value="1"/>
</dbReference>
<comment type="caution">
    <text evidence="5">The sequence shown here is derived from an EMBL/GenBank/DDBJ whole genome shotgun (WGS) entry which is preliminary data.</text>
</comment>
<evidence type="ECO:0000313" key="6">
    <source>
        <dbReference type="Proteomes" id="UP001500067"/>
    </source>
</evidence>
<dbReference type="Proteomes" id="UP001500067">
    <property type="component" value="Unassembled WGS sequence"/>
</dbReference>
<keyword evidence="4" id="KW-0732">Signal</keyword>
<dbReference type="Gene3D" id="2.60.40.1120">
    <property type="entry name" value="Carboxypeptidase-like, regulatory domain"/>
    <property type="match status" value="1"/>
</dbReference>
<dbReference type="InterPro" id="IPR036942">
    <property type="entry name" value="Beta-barrel_TonB_sf"/>
</dbReference>
<organism evidence="5 6">
    <name type="scientific">Nemorincola caseinilytica</name>
    <dbReference type="NCBI Taxonomy" id="2054315"/>
    <lineage>
        <taxon>Bacteria</taxon>
        <taxon>Pseudomonadati</taxon>
        <taxon>Bacteroidota</taxon>
        <taxon>Chitinophagia</taxon>
        <taxon>Chitinophagales</taxon>
        <taxon>Chitinophagaceae</taxon>
        <taxon>Nemorincola</taxon>
    </lineage>
</organism>
<gene>
    <name evidence="5" type="ORF">GCM10023093_06130</name>
</gene>
<evidence type="ECO:0000256" key="3">
    <source>
        <dbReference type="ARBA" id="ARBA00023237"/>
    </source>
</evidence>
<evidence type="ECO:0000256" key="4">
    <source>
        <dbReference type="SAM" id="SignalP"/>
    </source>
</evidence>
<comment type="subcellular location">
    <subcellularLocation>
        <location evidence="1">Cell outer membrane</location>
    </subcellularLocation>
</comment>
<keyword evidence="3" id="KW-0998">Cell outer membrane</keyword>